<dbReference type="InterPro" id="IPR022764">
    <property type="entry name" value="Peptidase_S54_rhomboid_dom"/>
</dbReference>
<gene>
    <name evidence="8" type="ORF">MNBD_GAMMA22-2173</name>
</gene>
<keyword evidence="4 6" id="KW-0472">Membrane</keyword>
<feature type="transmembrane region" description="Helical" evidence="6">
    <location>
        <begin position="156"/>
        <end position="173"/>
    </location>
</feature>
<evidence type="ECO:0000256" key="3">
    <source>
        <dbReference type="ARBA" id="ARBA00022989"/>
    </source>
</evidence>
<feature type="transmembrane region" description="Helical" evidence="6">
    <location>
        <begin position="15"/>
        <end position="35"/>
    </location>
</feature>
<dbReference type="InterPro" id="IPR035952">
    <property type="entry name" value="Rhomboid-like_sf"/>
</dbReference>
<dbReference type="EMBL" id="UOFS01000014">
    <property type="protein sequence ID" value="VAW94181.1"/>
    <property type="molecule type" value="Genomic_DNA"/>
</dbReference>
<evidence type="ECO:0000313" key="8">
    <source>
        <dbReference type="EMBL" id="VAW94181.1"/>
    </source>
</evidence>
<dbReference type="AlphaFoldDB" id="A0A3B0ZR57"/>
<evidence type="ECO:0000256" key="1">
    <source>
        <dbReference type="ARBA" id="ARBA00004141"/>
    </source>
</evidence>
<dbReference type="GO" id="GO:0016020">
    <property type="term" value="C:membrane"/>
    <property type="evidence" value="ECO:0007669"/>
    <property type="project" value="UniProtKB-SubCell"/>
</dbReference>
<feature type="domain" description="Peptidase S54 rhomboid" evidence="7">
    <location>
        <begin position="142"/>
        <end position="292"/>
    </location>
</feature>
<sequence>MLILPYSTALRLDRIPYVTFSIILLCVAIFMLQLINRTDINKAVSQYCYSIKNTEESVSKYDQMTFDSTYCNLTLRVMHNQYDINDWQNFYLEHYKSDETKKSLKNHIEFDLQHYNEFLYRGAPKNLDVALMYYPYTFNPIKMLTATLSHADWPHLIFNLIFFFAFTPALEIIVASKLKFISIIVAIEIIGSVLYSLASIYDGSDIPTLGLSGAVTGMIGFSAYMMPKARVRTIFWFLFYIRRLFIPVWVLAIWFIGWDMYDLFSRTDNGGVNLLAHVSGGVSGYIIARIWFKSRREDIQEELDDEIENARARREDSGSRMSSSMADQRRIQSEYRESQASKSWQVYKDKLHKFVQTGNSSEAVILLLQDYEFNAKSPETFEELFKDIGDWSKKRSYFCAGRLLINLYLEMNKIGAAFQIINLCIKEDKQFLLPDYSKVLMLAKEATNHKRYVLAYYLINNYKIRYSISYSCVEHVMLEASLLFQYLDKKSNAVKLLEKEIAKADNQEVKKLGLLLEAING</sequence>
<evidence type="ECO:0000256" key="4">
    <source>
        <dbReference type="ARBA" id="ARBA00023136"/>
    </source>
</evidence>
<reference evidence="8" key="1">
    <citation type="submission" date="2018-06" db="EMBL/GenBank/DDBJ databases">
        <authorList>
            <person name="Zhirakovskaya E."/>
        </authorList>
    </citation>
    <scope>NUCLEOTIDE SEQUENCE</scope>
</reference>
<accession>A0A3B0ZR57</accession>
<dbReference type="PANTHER" id="PTHR43066:SF11">
    <property type="entry name" value="PEPTIDASE S54 RHOMBOID DOMAIN-CONTAINING PROTEIN"/>
    <property type="match status" value="1"/>
</dbReference>
<dbReference type="GO" id="GO:0004252">
    <property type="term" value="F:serine-type endopeptidase activity"/>
    <property type="evidence" value="ECO:0007669"/>
    <property type="project" value="InterPro"/>
</dbReference>
<dbReference type="SUPFAM" id="SSF144091">
    <property type="entry name" value="Rhomboid-like"/>
    <property type="match status" value="1"/>
</dbReference>
<evidence type="ECO:0000259" key="7">
    <source>
        <dbReference type="Pfam" id="PF01694"/>
    </source>
</evidence>
<feature type="transmembrane region" description="Helical" evidence="6">
    <location>
        <begin position="180"/>
        <end position="200"/>
    </location>
</feature>
<feature type="region of interest" description="Disordered" evidence="5">
    <location>
        <begin position="310"/>
        <end position="331"/>
    </location>
</feature>
<name>A0A3B0ZR57_9ZZZZ</name>
<evidence type="ECO:0000256" key="6">
    <source>
        <dbReference type="SAM" id="Phobius"/>
    </source>
</evidence>
<dbReference type="PANTHER" id="PTHR43066">
    <property type="entry name" value="RHOMBOID-RELATED PROTEIN"/>
    <property type="match status" value="1"/>
</dbReference>
<dbReference type="Pfam" id="PF01694">
    <property type="entry name" value="Rhomboid"/>
    <property type="match status" value="1"/>
</dbReference>
<proteinExistence type="predicted"/>
<keyword evidence="2 6" id="KW-0812">Transmembrane</keyword>
<evidence type="ECO:0000256" key="2">
    <source>
        <dbReference type="ARBA" id="ARBA00022692"/>
    </source>
</evidence>
<dbReference type="Gene3D" id="1.20.1540.10">
    <property type="entry name" value="Rhomboid-like"/>
    <property type="match status" value="1"/>
</dbReference>
<feature type="transmembrane region" description="Helical" evidence="6">
    <location>
        <begin position="270"/>
        <end position="292"/>
    </location>
</feature>
<feature type="transmembrane region" description="Helical" evidence="6">
    <location>
        <begin position="237"/>
        <end position="258"/>
    </location>
</feature>
<comment type="subcellular location">
    <subcellularLocation>
        <location evidence="1">Membrane</location>
        <topology evidence="1">Multi-pass membrane protein</topology>
    </subcellularLocation>
</comment>
<organism evidence="8">
    <name type="scientific">hydrothermal vent metagenome</name>
    <dbReference type="NCBI Taxonomy" id="652676"/>
    <lineage>
        <taxon>unclassified sequences</taxon>
        <taxon>metagenomes</taxon>
        <taxon>ecological metagenomes</taxon>
    </lineage>
</organism>
<protein>
    <recommendedName>
        <fullName evidence="7">Peptidase S54 rhomboid domain-containing protein</fullName>
    </recommendedName>
</protein>
<feature type="transmembrane region" description="Helical" evidence="6">
    <location>
        <begin position="206"/>
        <end position="225"/>
    </location>
</feature>
<evidence type="ECO:0000256" key="5">
    <source>
        <dbReference type="SAM" id="MobiDB-lite"/>
    </source>
</evidence>
<keyword evidence="3 6" id="KW-1133">Transmembrane helix</keyword>